<proteinExistence type="inferred from homology"/>
<reference evidence="4" key="2">
    <citation type="submission" date="2025-08" db="UniProtKB">
        <authorList>
            <consortium name="Ensembl"/>
        </authorList>
    </citation>
    <scope>IDENTIFICATION</scope>
</reference>
<dbReference type="STRING" id="51511.ENSCSAVP00000017735"/>
<dbReference type="PANTHER" id="PTHR13379:SF0">
    <property type="entry name" value="UPF0415 PROTEIN C7ORF25"/>
    <property type="match status" value="1"/>
</dbReference>
<dbReference type="InterPro" id="IPR041076">
    <property type="entry name" value="DUF5614"/>
</dbReference>
<dbReference type="Ensembl" id="ENSCSAVT00000017928.1">
    <property type="protein sequence ID" value="ENSCSAVP00000017735.1"/>
    <property type="gene ID" value="ENSCSAVG00000010439.1"/>
</dbReference>
<evidence type="ECO:0000313" key="5">
    <source>
        <dbReference type="Proteomes" id="UP000007875"/>
    </source>
</evidence>
<comment type="similarity">
    <text evidence="1">Belongs to the UPF0415 family.</text>
</comment>
<dbReference type="AlphaFoldDB" id="H2ZJG9"/>
<keyword evidence="5" id="KW-1185">Reference proteome</keyword>
<dbReference type="InterPro" id="IPR010733">
    <property type="entry name" value="DUF1308"/>
</dbReference>
<feature type="domain" description="DUF5614" evidence="3">
    <location>
        <begin position="7"/>
        <end position="213"/>
    </location>
</feature>
<evidence type="ECO:0008006" key="6">
    <source>
        <dbReference type="Google" id="ProtNLM"/>
    </source>
</evidence>
<feature type="domain" description="DUF1308" evidence="2">
    <location>
        <begin position="253"/>
        <end position="413"/>
    </location>
</feature>
<dbReference type="Pfam" id="PF18474">
    <property type="entry name" value="DUF5614"/>
    <property type="match status" value="1"/>
</dbReference>
<dbReference type="GeneTree" id="ENSGT00390000014722"/>
<dbReference type="FunCoup" id="H2ZJG9">
    <property type="interactions" value="40"/>
</dbReference>
<evidence type="ECO:0000313" key="4">
    <source>
        <dbReference type="Ensembl" id="ENSCSAVP00000017735.1"/>
    </source>
</evidence>
<reference evidence="5" key="1">
    <citation type="submission" date="2003-08" db="EMBL/GenBank/DDBJ databases">
        <authorList>
            <person name="Birren B."/>
            <person name="Nusbaum C."/>
            <person name="Abebe A."/>
            <person name="Abouelleil A."/>
            <person name="Adekoya E."/>
            <person name="Ait-zahra M."/>
            <person name="Allen N."/>
            <person name="Allen T."/>
            <person name="An P."/>
            <person name="Anderson M."/>
            <person name="Anderson S."/>
            <person name="Arachchi H."/>
            <person name="Armbruster J."/>
            <person name="Bachantsang P."/>
            <person name="Baldwin J."/>
            <person name="Barry A."/>
            <person name="Bayul T."/>
            <person name="Blitshsteyn B."/>
            <person name="Bloom T."/>
            <person name="Blye J."/>
            <person name="Boguslavskiy L."/>
            <person name="Borowsky M."/>
            <person name="Boukhgalter B."/>
            <person name="Brunache A."/>
            <person name="Butler J."/>
            <person name="Calixte N."/>
            <person name="Calvo S."/>
            <person name="Camarata J."/>
            <person name="Campo K."/>
            <person name="Chang J."/>
            <person name="Cheshatsang Y."/>
            <person name="Citroen M."/>
            <person name="Collymore A."/>
            <person name="Considine T."/>
            <person name="Cook A."/>
            <person name="Cooke P."/>
            <person name="Corum B."/>
            <person name="Cuomo C."/>
            <person name="David R."/>
            <person name="Dawoe T."/>
            <person name="Degray S."/>
            <person name="Dodge S."/>
            <person name="Dooley K."/>
            <person name="Dorje P."/>
            <person name="Dorjee K."/>
            <person name="Dorris L."/>
            <person name="Duffey N."/>
            <person name="Dupes A."/>
            <person name="Elkins T."/>
            <person name="Engels R."/>
            <person name="Erickson J."/>
            <person name="Farina A."/>
            <person name="Faro S."/>
            <person name="Ferreira P."/>
            <person name="Fischer H."/>
            <person name="Fitzgerald M."/>
            <person name="Foley K."/>
            <person name="Gage D."/>
            <person name="Galagan J."/>
            <person name="Gearin G."/>
            <person name="Gnerre S."/>
            <person name="Gnirke A."/>
            <person name="Goyette A."/>
            <person name="Graham J."/>
            <person name="Grandbois E."/>
            <person name="Gyaltsen K."/>
            <person name="Hafez N."/>
            <person name="Hagopian D."/>
            <person name="Hagos B."/>
            <person name="Hall J."/>
            <person name="Hatcher B."/>
            <person name="Heller A."/>
            <person name="Higgins H."/>
            <person name="Honan T."/>
            <person name="Horn A."/>
            <person name="Houde N."/>
            <person name="Hughes L."/>
            <person name="Hulme W."/>
            <person name="Husby E."/>
            <person name="Iliev I."/>
            <person name="Jaffe D."/>
            <person name="Jones C."/>
            <person name="Kamal M."/>
            <person name="Kamat A."/>
            <person name="Kamvysselis M."/>
            <person name="Karlsson E."/>
            <person name="Kells C."/>
            <person name="Kieu A."/>
            <person name="Kisner P."/>
            <person name="Kodira C."/>
            <person name="Kulbokas E."/>
            <person name="Labutti K."/>
            <person name="Lama D."/>
            <person name="Landers T."/>
            <person name="Leger J."/>
            <person name="Levine S."/>
            <person name="Lewis D."/>
            <person name="Lewis T."/>
            <person name="Lindblad-toh K."/>
            <person name="Liu X."/>
            <person name="Lokyitsang T."/>
            <person name="Lokyitsang Y."/>
            <person name="Lucien O."/>
            <person name="Lui A."/>
            <person name="Ma L.J."/>
            <person name="Mabbitt R."/>
            <person name="Macdonald J."/>
            <person name="Maclean C."/>
            <person name="Major J."/>
            <person name="Manning J."/>
            <person name="Marabella R."/>
            <person name="Maru K."/>
            <person name="Matthews C."/>
            <person name="Mauceli E."/>
            <person name="Mccarthy M."/>
            <person name="Mcdonough S."/>
            <person name="Mcghee T."/>
            <person name="Meldrim J."/>
            <person name="Meneus L."/>
            <person name="Mesirov J."/>
            <person name="Mihalev A."/>
            <person name="Mihova T."/>
            <person name="Mikkelsen T."/>
            <person name="Mlenga V."/>
            <person name="Moru K."/>
            <person name="Mozes J."/>
            <person name="Mulrain L."/>
            <person name="Munson G."/>
            <person name="Naylor J."/>
            <person name="Newes C."/>
            <person name="Nguyen C."/>
            <person name="Nguyen N."/>
            <person name="Nguyen T."/>
            <person name="Nicol R."/>
            <person name="Nielsen C."/>
            <person name="Nizzari M."/>
            <person name="Norbu C."/>
            <person name="Norbu N."/>
            <person name="O'donnell P."/>
            <person name="Okoawo O."/>
            <person name="O'leary S."/>
            <person name="Omotosho B."/>
            <person name="O'neill K."/>
            <person name="Osman S."/>
            <person name="Parker S."/>
            <person name="Perrin D."/>
            <person name="Phunkhang P."/>
            <person name="Piqani B."/>
            <person name="Purcell S."/>
            <person name="Rachupka T."/>
            <person name="Ramasamy U."/>
            <person name="Rameau R."/>
            <person name="Ray V."/>
            <person name="Raymond C."/>
            <person name="Retta R."/>
            <person name="Richardson S."/>
            <person name="Rise C."/>
            <person name="Rodriguez J."/>
            <person name="Rogers J."/>
            <person name="Rogov P."/>
            <person name="Rutman M."/>
            <person name="Schupbach R."/>
            <person name="Seaman C."/>
            <person name="Settipalli S."/>
            <person name="Sharpe T."/>
            <person name="Sheridan J."/>
            <person name="Sherpa N."/>
            <person name="Shi J."/>
            <person name="Smirnov S."/>
            <person name="Smith C."/>
            <person name="Sougnez C."/>
            <person name="Spencer B."/>
            <person name="Stalker J."/>
            <person name="Stange-thomann N."/>
            <person name="Stavropoulos S."/>
            <person name="Stetson K."/>
            <person name="Stone C."/>
            <person name="Stone S."/>
            <person name="Stubbs M."/>
            <person name="Talamas J."/>
            <person name="Tchuinga P."/>
            <person name="Tenzing P."/>
            <person name="Tesfaye S."/>
            <person name="Theodore J."/>
            <person name="Thoulutsang Y."/>
            <person name="Topham K."/>
            <person name="Towey S."/>
            <person name="Tsamla T."/>
            <person name="Tsomo N."/>
            <person name="Vallee D."/>
            <person name="Vassiliev H."/>
            <person name="Venkataraman V."/>
            <person name="Vinson J."/>
            <person name="Vo A."/>
            <person name="Wade C."/>
            <person name="Wang S."/>
            <person name="Wangchuk T."/>
            <person name="Wangdi T."/>
            <person name="Whittaker C."/>
            <person name="Wilkinson J."/>
            <person name="Wu Y."/>
            <person name="Wyman D."/>
            <person name="Yadav S."/>
            <person name="Yang S."/>
            <person name="Yang X."/>
            <person name="Yeager S."/>
            <person name="Yee E."/>
            <person name="Young G."/>
            <person name="Zainoun J."/>
            <person name="Zembeck L."/>
            <person name="Zimmer A."/>
            <person name="Zody M."/>
            <person name="Lander E."/>
        </authorList>
    </citation>
    <scope>NUCLEOTIDE SEQUENCE [LARGE SCALE GENOMIC DNA]</scope>
</reference>
<protein>
    <recommendedName>
        <fullName evidence="6">DUF1308 domain-containing protein</fullName>
    </recommendedName>
</protein>
<dbReference type="eggNOG" id="KOG4529">
    <property type="taxonomic scope" value="Eukaryota"/>
</dbReference>
<dbReference type="PANTHER" id="PTHR13379">
    <property type="entry name" value="UNCHARACTERIZED DUF1308"/>
    <property type="match status" value="1"/>
</dbReference>
<dbReference type="Proteomes" id="UP000007875">
    <property type="component" value="Unassembled WGS sequence"/>
</dbReference>
<dbReference type="OMA" id="HFCMFQR"/>
<evidence type="ECO:0000259" key="3">
    <source>
        <dbReference type="Pfam" id="PF18474"/>
    </source>
</evidence>
<reference evidence="4" key="3">
    <citation type="submission" date="2025-09" db="UniProtKB">
        <authorList>
            <consortium name="Ensembl"/>
        </authorList>
    </citation>
    <scope>IDENTIFICATION</scope>
</reference>
<evidence type="ECO:0000259" key="2">
    <source>
        <dbReference type="Pfam" id="PF07000"/>
    </source>
</evidence>
<dbReference type="Pfam" id="PF07000">
    <property type="entry name" value="DUF1308"/>
    <property type="match status" value="1"/>
</dbReference>
<name>H2ZJG9_CIOSA</name>
<dbReference type="InParanoid" id="H2ZJG9"/>
<sequence>VMDLECLLQRKSESENLLDRVNNLTRCVSKFEGLLKLRNRIKAEIRFLDKLKEGKIAFKQSHLISTNLTSLKALIEAVECIGVAHISALLFNVNYTVNVGSEEIQQSICVDVVANDGHVWVKVIARNAAALHLGWLGQGQFGDRSLLDVAHQFVQAAEQNEIDFQPPKIVFCFANGVPEQLARCLDKLGILISGNIISGFEEIDDSEEENDEEQHPPLKTIILADFVKDFRLKNTIGNFEQLSVNSHLPTIANLDVTTLLSLVSNLCSGSHNYLYGIPVLDEQARQERQDPVLPKLNRFLSGKKLIACETAIKSFQTIVCTIGGVKEKERTETLLKKIEVVPDIMSERTISLKSSGKINQRSKIIFGSGDYHKATTVTANTGYVRAALQNGVQYSTFIHEARALTENKEKGAKLL</sequence>
<evidence type="ECO:0000256" key="1">
    <source>
        <dbReference type="ARBA" id="ARBA00006588"/>
    </source>
</evidence>
<accession>H2ZJG9</accession>
<dbReference type="HOGENOM" id="CLU_054053_0_0_1"/>
<organism evidence="4 5">
    <name type="scientific">Ciona savignyi</name>
    <name type="common">Pacific transparent sea squirt</name>
    <dbReference type="NCBI Taxonomy" id="51511"/>
    <lineage>
        <taxon>Eukaryota</taxon>
        <taxon>Metazoa</taxon>
        <taxon>Chordata</taxon>
        <taxon>Tunicata</taxon>
        <taxon>Ascidiacea</taxon>
        <taxon>Phlebobranchia</taxon>
        <taxon>Cionidae</taxon>
        <taxon>Ciona</taxon>
    </lineage>
</organism>